<dbReference type="OrthoDB" id="264795at2759"/>
<dbReference type="Proteomes" id="UP000606786">
    <property type="component" value="Unassembled WGS sequence"/>
</dbReference>
<gene>
    <name evidence="2" type="ORF">CCAP1982_LOCUS11058</name>
</gene>
<comment type="caution">
    <text evidence="2">The sequence shown here is derived from an EMBL/GenBank/DDBJ whole genome shotgun (WGS) entry which is preliminary data.</text>
</comment>
<dbReference type="Gene3D" id="1.25.40.990">
    <property type="match status" value="1"/>
</dbReference>
<protein>
    <submittedName>
        <fullName evidence="2">(Mediterranean fruit fly) hypothetical protein</fullName>
    </submittedName>
</protein>
<name>A0A811UUD3_CERCA</name>
<feature type="domain" description="SAC3/GANP/THP3 conserved" evidence="1">
    <location>
        <begin position="116"/>
        <end position="190"/>
    </location>
</feature>
<dbReference type="Pfam" id="PF03399">
    <property type="entry name" value="SAC3_GANP"/>
    <property type="match status" value="1"/>
</dbReference>
<evidence type="ECO:0000313" key="2">
    <source>
        <dbReference type="EMBL" id="CAD7002570.1"/>
    </source>
</evidence>
<reference evidence="2" key="1">
    <citation type="submission" date="2020-11" db="EMBL/GenBank/DDBJ databases">
        <authorList>
            <person name="Whitehead M."/>
        </authorList>
    </citation>
    <scope>NUCLEOTIDE SEQUENCE</scope>
    <source>
        <strain evidence="2">EGII</strain>
    </source>
</reference>
<dbReference type="InterPro" id="IPR005062">
    <property type="entry name" value="SAC3/GANP/THP3_conserved"/>
</dbReference>
<dbReference type="EMBL" id="CAJHJT010000034">
    <property type="protein sequence ID" value="CAD7002570.1"/>
    <property type="molecule type" value="Genomic_DNA"/>
</dbReference>
<keyword evidence="3" id="KW-1185">Reference proteome</keyword>
<accession>A0A811UUD3</accession>
<proteinExistence type="predicted"/>
<evidence type="ECO:0000259" key="1">
    <source>
        <dbReference type="Pfam" id="PF03399"/>
    </source>
</evidence>
<sequence length="190" mass="21747">MSNNIKALASNFGPEAESKLKTSTLYELKNGERTVPGLLVKAFARSAAGVKAPRTKDLRTERCYKKQWILIKDIVLDKRRPYNLYMISFLIAYGPSDRSGHARYDEKQTLKLLEPMACEEQIDNFDPKICNQHLQECLKRALCCYDEIDVQSLNLNELNRRSFLEAIYLLFNLGTSEALNRALGLPTEVR</sequence>
<evidence type="ECO:0000313" key="3">
    <source>
        <dbReference type="Proteomes" id="UP000606786"/>
    </source>
</evidence>
<dbReference type="AlphaFoldDB" id="A0A811UUD3"/>
<organism evidence="2 3">
    <name type="scientific">Ceratitis capitata</name>
    <name type="common">Mediterranean fruit fly</name>
    <name type="synonym">Tephritis capitata</name>
    <dbReference type="NCBI Taxonomy" id="7213"/>
    <lineage>
        <taxon>Eukaryota</taxon>
        <taxon>Metazoa</taxon>
        <taxon>Ecdysozoa</taxon>
        <taxon>Arthropoda</taxon>
        <taxon>Hexapoda</taxon>
        <taxon>Insecta</taxon>
        <taxon>Pterygota</taxon>
        <taxon>Neoptera</taxon>
        <taxon>Endopterygota</taxon>
        <taxon>Diptera</taxon>
        <taxon>Brachycera</taxon>
        <taxon>Muscomorpha</taxon>
        <taxon>Tephritoidea</taxon>
        <taxon>Tephritidae</taxon>
        <taxon>Ceratitis</taxon>
        <taxon>Ceratitis</taxon>
    </lineage>
</organism>